<dbReference type="OrthoDB" id="2432520at2759"/>
<name>A0A1R0H6J2_9FUNG</name>
<dbReference type="Proteomes" id="UP000187455">
    <property type="component" value="Unassembled WGS sequence"/>
</dbReference>
<evidence type="ECO:0000313" key="2">
    <source>
        <dbReference type="Proteomes" id="UP000187455"/>
    </source>
</evidence>
<reference evidence="1 2" key="1">
    <citation type="journal article" date="2016" name="Mol. Biol. Evol.">
        <title>Genome-Wide Survey of Gut Fungi (Harpellales) Reveals the First Horizontally Transferred Ubiquitin Gene from a Mosquito Host.</title>
        <authorList>
            <person name="Wang Y."/>
            <person name="White M.M."/>
            <person name="Kvist S."/>
            <person name="Moncalvo J.M."/>
        </authorList>
    </citation>
    <scope>NUCLEOTIDE SEQUENCE [LARGE SCALE GENOMIC DNA]</scope>
    <source>
        <strain evidence="1 2">ALG-7-W6</strain>
    </source>
</reference>
<dbReference type="AlphaFoldDB" id="A0A1R0H6J2"/>
<keyword evidence="2" id="KW-1185">Reference proteome</keyword>
<protein>
    <submittedName>
        <fullName evidence="1">Uncharacterized protein</fullName>
    </submittedName>
</protein>
<evidence type="ECO:0000313" key="1">
    <source>
        <dbReference type="EMBL" id="OLY84759.1"/>
    </source>
</evidence>
<organism evidence="1 2">
    <name type="scientific">Smittium mucronatum</name>
    <dbReference type="NCBI Taxonomy" id="133383"/>
    <lineage>
        <taxon>Eukaryota</taxon>
        <taxon>Fungi</taxon>
        <taxon>Fungi incertae sedis</taxon>
        <taxon>Zoopagomycota</taxon>
        <taxon>Kickxellomycotina</taxon>
        <taxon>Harpellomycetes</taxon>
        <taxon>Harpellales</taxon>
        <taxon>Legeriomycetaceae</taxon>
        <taxon>Smittium</taxon>
    </lineage>
</organism>
<dbReference type="EMBL" id="LSSL01000367">
    <property type="protein sequence ID" value="OLY84759.1"/>
    <property type="molecule type" value="Genomic_DNA"/>
</dbReference>
<sequence>MDKCIEFDNRISSRYTFRYNYYQRPDYHQPKLSHSYPHHQPNKYQNVEVFLSQNQSHLPGTPMDIDTLKSRCTGPLNYEEKSRKREKLLCLYCGSDQHIVHNCKLCPQNLKAKPR</sequence>
<dbReference type="STRING" id="133383.A0A1R0H6J2"/>
<proteinExistence type="predicted"/>
<comment type="caution">
    <text evidence="1">The sequence shown here is derived from an EMBL/GenBank/DDBJ whole genome shotgun (WGS) entry which is preliminary data.</text>
</comment>
<gene>
    <name evidence="1" type="ORF">AYI68_g1064</name>
</gene>
<accession>A0A1R0H6J2</accession>